<reference evidence="2" key="1">
    <citation type="journal article" date="2014" name="Int. J. Syst. Evol. Microbiol.">
        <title>Complete genome sequence of Corynebacterium casei LMG S-19264T (=DSM 44701T), isolated from a smear-ripened cheese.</title>
        <authorList>
            <consortium name="US DOE Joint Genome Institute (JGI-PGF)"/>
            <person name="Walter F."/>
            <person name="Albersmeier A."/>
            <person name="Kalinowski J."/>
            <person name="Ruckert C."/>
        </authorList>
    </citation>
    <scope>NUCLEOTIDE SEQUENCE</scope>
    <source>
        <strain evidence="2">JCM 3302</strain>
    </source>
</reference>
<proteinExistence type="predicted"/>
<dbReference type="EMBL" id="BNBC01000053">
    <property type="protein sequence ID" value="GHF07923.1"/>
    <property type="molecule type" value="Genomic_DNA"/>
</dbReference>
<dbReference type="AlphaFoldDB" id="A0A919AI18"/>
<evidence type="ECO:0000313" key="2">
    <source>
        <dbReference type="EMBL" id="GHF07923.1"/>
    </source>
</evidence>
<dbReference type="Proteomes" id="UP000641386">
    <property type="component" value="Unassembled WGS sequence"/>
</dbReference>
<reference evidence="2" key="2">
    <citation type="submission" date="2020-09" db="EMBL/GenBank/DDBJ databases">
        <authorList>
            <person name="Sun Q."/>
            <person name="Ohkuma M."/>
        </authorList>
    </citation>
    <scope>NUCLEOTIDE SEQUENCE</scope>
    <source>
        <strain evidence="2">JCM 3302</strain>
    </source>
</reference>
<protein>
    <submittedName>
        <fullName evidence="2">Uncharacterized protein</fullName>
    </submittedName>
</protein>
<keyword evidence="3" id="KW-1185">Reference proteome</keyword>
<feature type="compositionally biased region" description="Basic and acidic residues" evidence="1">
    <location>
        <begin position="99"/>
        <end position="114"/>
    </location>
</feature>
<evidence type="ECO:0000313" key="3">
    <source>
        <dbReference type="Proteomes" id="UP000641386"/>
    </source>
</evidence>
<sequence length="114" mass="12587">MRTPLNKLAVRMRRIAADRIERPMAALEPRRLYTARGIEQLTGTAATIRADRSRGPGPSPTTPKAGPTDGDLHRDEGPRGPPQLPPVIHISRGLLNPPRNREDWGRGEEEANES</sequence>
<evidence type="ECO:0000256" key="1">
    <source>
        <dbReference type="SAM" id="MobiDB-lite"/>
    </source>
</evidence>
<organism evidence="2 3">
    <name type="scientific">Streptomyces spiralis</name>
    <dbReference type="NCBI Taxonomy" id="66376"/>
    <lineage>
        <taxon>Bacteria</taxon>
        <taxon>Bacillati</taxon>
        <taxon>Actinomycetota</taxon>
        <taxon>Actinomycetes</taxon>
        <taxon>Kitasatosporales</taxon>
        <taxon>Streptomycetaceae</taxon>
        <taxon>Streptomyces</taxon>
    </lineage>
</organism>
<name>A0A919AI18_9ACTN</name>
<gene>
    <name evidence="2" type="ORF">GCM10014715_74780</name>
</gene>
<comment type="caution">
    <text evidence="2">The sequence shown here is derived from an EMBL/GenBank/DDBJ whole genome shotgun (WGS) entry which is preliminary data.</text>
</comment>
<feature type="region of interest" description="Disordered" evidence="1">
    <location>
        <begin position="42"/>
        <end position="114"/>
    </location>
</feature>
<accession>A0A919AI18</accession>